<dbReference type="RefSeq" id="WP_205355513.1">
    <property type="nucleotide sequence ID" value="NZ_JADKYB010000002.1"/>
</dbReference>
<evidence type="ECO:0000256" key="2">
    <source>
        <dbReference type="SAM" id="Phobius"/>
    </source>
</evidence>
<feature type="region of interest" description="Disordered" evidence="1">
    <location>
        <begin position="40"/>
        <end position="74"/>
    </location>
</feature>
<gene>
    <name evidence="4" type="ORF">ITX44_03645</name>
</gene>
<evidence type="ECO:0000259" key="3">
    <source>
        <dbReference type="PROSITE" id="PS51677"/>
    </source>
</evidence>
<accession>A0ABS2TKN4</accession>
<feature type="domain" description="NodB homology" evidence="3">
    <location>
        <begin position="95"/>
        <end position="277"/>
    </location>
</feature>
<keyword evidence="2" id="KW-0812">Transmembrane</keyword>
<dbReference type="InterPro" id="IPR002509">
    <property type="entry name" value="NODB_dom"/>
</dbReference>
<dbReference type="InterPro" id="IPR050248">
    <property type="entry name" value="Polysacc_deacetylase_ArnD"/>
</dbReference>
<dbReference type="PROSITE" id="PS51677">
    <property type="entry name" value="NODB"/>
    <property type="match status" value="1"/>
</dbReference>
<keyword evidence="2" id="KW-1133">Transmembrane helix</keyword>
<reference evidence="4 5" key="1">
    <citation type="submission" date="2021-01" db="EMBL/GenBank/DDBJ databases">
        <title>Streptomyces acididurans sp. nov., isolated from a peat swamp forest soil.</title>
        <authorList>
            <person name="Chantavorakit T."/>
            <person name="Duangmal K."/>
        </authorList>
    </citation>
    <scope>NUCLEOTIDE SEQUENCE [LARGE SCALE GENOMIC DNA]</scope>
    <source>
        <strain evidence="4 5">KK5PA1</strain>
    </source>
</reference>
<dbReference type="Pfam" id="PF01522">
    <property type="entry name" value="Polysacc_deac_1"/>
    <property type="match status" value="1"/>
</dbReference>
<evidence type="ECO:0000313" key="5">
    <source>
        <dbReference type="Proteomes" id="UP000749040"/>
    </source>
</evidence>
<dbReference type="Proteomes" id="UP000749040">
    <property type="component" value="Unassembled WGS sequence"/>
</dbReference>
<feature type="transmembrane region" description="Helical" evidence="2">
    <location>
        <begin position="20"/>
        <end position="38"/>
    </location>
</feature>
<evidence type="ECO:0000256" key="1">
    <source>
        <dbReference type="SAM" id="MobiDB-lite"/>
    </source>
</evidence>
<proteinExistence type="predicted"/>
<dbReference type="Gene3D" id="3.20.20.370">
    <property type="entry name" value="Glycoside hydrolase/deacetylase"/>
    <property type="match status" value="1"/>
</dbReference>
<dbReference type="InterPro" id="IPR011330">
    <property type="entry name" value="Glyco_hydro/deAcase_b/a-brl"/>
</dbReference>
<dbReference type="EMBL" id="JADKYB010000002">
    <property type="protein sequence ID" value="MBM9503637.1"/>
    <property type="molecule type" value="Genomic_DNA"/>
</dbReference>
<dbReference type="SUPFAM" id="SSF88713">
    <property type="entry name" value="Glycoside hydrolase/deacetylase"/>
    <property type="match status" value="1"/>
</dbReference>
<dbReference type="PANTHER" id="PTHR10587">
    <property type="entry name" value="GLYCOSYL TRANSFERASE-RELATED"/>
    <property type="match status" value="1"/>
</dbReference>
<organism evidence="4 5">
    <name type="scientific">Actinacidiphila acididurans</name>
    <dbReference type="NCBI Taxonomy" id="2784346"/>
    <lineage>
        <taxon>Bacteria</taxon>
        <taxon>Bacillati</taxon>
        <taxon>Actinomycetota</taxon>
        <taxon>Actinomycetes</taxon>
        <taxon>Kitasatosporales</taxon>
        <taxon>Streptomycetaceae</taxon>
        <taxon>Actinacidiphila</taxon>
    </lineage>
</organism>
<sequence>MAVRGTGAARLKAAPTATAIAVAVLVVVIAAVTSALVAPGPGRPDASAAVRSGSTASRPASGLPHTDDISGPTRALTNGPAVPVSIQHATELGGRSVGITIDDGPDPRWTPLVLDVLRRHHVHATFCMIGPQARANPALVRRIVAEGHRLCDHTVHHDTAMDHKSFAYRRGEILDALTMIKDASGGARVFYYRAPGGAFTPADRTLAAQHGMRPLGWNIDTKDFSRPGAAAILATLEHEIHNGPVILFHDGGGDRSQTVTALDESLTWLHQQGYAISFPAVG</sequence>
<comment type="caution">
    <text evidence="4">The sequence shown here is derived from an EMBL/GenBank/DDBJ whole genome shotgun (WGS) entry which is preliminary data.</text>
</comment>
<name>A0ABS2TKN4_9ACTN</name>
<keyword evidence="2" id="KW-0472">Membrane</keyword>
<dbReference type="CDD" id="cd10917">
    <property type="entry name" value="CE4_NodB_like_6s_7s"/>
    <property type="match status" value="1"/>
</dbReference>
<evidence type="ECO:0000313" key="4">
    <source>
        <dbReference type="EMBL" id="MBM9503637.1"/>
    </source>
</evidence>
<keyword evidence="5" id="KW-1185">Reference proteome</keyword>
<protein>
    <submittedName>
        <fullName evidence="4">Polysaccharide deacetylase family protein</fullName>
    </submittedName>
</protein>
<dbReference type="PANTHER" id="PTHR10587:SF137">
    <property type="entry name" value="4-DEOXY-4-FORMAMIDO-L-ARABINOSE-PHOSPHOUNDECAPRENOL DEFORMYLASE ARND-RELATED"/>
    <property type="match status" value="1"/>
</dbReference>